<name>A0A142KGB4_9ACTN</name>
<evidence type="ECO:0000313" key="3">
    <source>
        <dbReference type="Proteomes" id="UP000075221"/>
    </source>
</evidence>
<evidence type="ECO:0000313" key="2">
    <source>
        <dbReference type="EMBL" id="AOZ46635.1"/>
    </source>
</evidence>
<keyword evidence="4" id="KW-1185">Reference proteome</keyword>
<dbReference type="GeneID" id="88085093"/>
<evidence type="ECO:0000313" key="4">
    <source>
        <dbReference type="Proteomes" id="UP000178666"/>
    </source>
</evidence>
<dbReference type="EMBL" id="CP015970">
    <property type="protein sequence ID" value="AOZ46635.1"/>
    <property type="molecule type" value="Genomic_DNA"/>
</dbReference>
<reference evidence="1 3" key="2">
    <citation type="submission" date="2016-02" db="EMBL/GenBank/DDBJ databases">
        <title>Complete Genome Sequence of Propionibacterium acidipropionici ATCC 55737.</title>
        <authorList>
            <person name="Luna Flores C.H."/>
            <person name="Nielsen L.K."/>
            <person name="Marcellin E."/>
        </authorList>
    </citation>
    <scope>NUCLEOTIDE SEQUENCE [LARGE SCALE GENOMIC DNA]</scope>
    <source>
        <strain evidence="1 3">ATCC 55737</strain>
    </source>
</reference>
<dbReference type="AlphaFoldDB" id="A0A142KGB4"/>
<accession>A0A142KGB4</accession>
<dbReference type="RefSeq" id="WP_051281918.1">
    <property type="nucleotide sequence ID" value="NZ_CP013126.1"/>
</dbReference>
<evidence type="ECO:0000313" key="1">
    <source>
        <dbReference type="EMBL" id="AMS05152.1"/>
    </source>
</evidence>
<protein>
    <recommendedName>
        <fullName evidence="5">DUF2470 domain-containing protein</fullName>
    </recommendedName>
</protein>
<evidence type="ECO:0008006" key="5">
    <source>
        <dbReference type="Google" id="ProtNLM"/>
    </source>
</evidence>
<dbReference type="OrthoDB" id="3725439at2"/>
<gene>
    <name evidence="2" type="ORF">A8L58_07885</name>
    <name evidence="1" type="ORF">AXH35_06420</name>
</gene>
<dbReference type="EMBL" id="CP014352">
    <property type="protein sequence ID" value="AMS05152.1"/>
    <property type="molecule type" value="Genomic_DNA"/>
</dbReference>
<dbReference type="KEGG" id="aaci:ASQ49_08730"/>
<organism evidence="1 3">
    <name type="scientific">Acidipropionibacterium acidipropionici</name>
    <dbReference type="NCBI Taxonomy" id="1748"/>
    <lineage>
        <taxon>Bacteria</taxon>
        <taxon>Bacillati</taxon>
        <taxon>Actinomycetota</taxon>
        <taxon>Actinomycetes</taxon>
        <taxon>Propionibacteriales</taxon>
        <taxon>Propionibacteriaceae</taxon>
        <taxon>Acidipropionibacterium</taxon>
    </lineage>
</organism>
<dbReference type="Proteomes" id="UP000075221">
    <property type="component" value="Chromosome"/>
</dbReference>
<sequence>MFPSTDRAAINADALAARTRSMARRLLAGAGSASLLAYRLSPDEFTASIAHGLTRSGQLVVAGRPDPSDPVTVAEAGEPVDVRVDLLKESPDPMVRLVAATVHALGVLTWLPREEARRLYAWGELPRDVADLVEDGRGRLGVIEVQRVVLRDSLGVTPMDFDDLEGRAPDEPAPAFPNGIDEWSAYDLVASVDESFLASICRSVDSGLIPGAICWRRPTVNACGHTLGRVFLADIDSTGVTLMSVDEDETLAAFAAFRRPVTTLDDLAVQVSCLVDDAAERA</sequence>
<dbReference type="Proteomes" id="UP000178666">
    <property type="component" value="Chromosome"/>
</dbReference>
<reference evidence="2 4" key="1">
    <citation type="journal article" date="2016" name="Plant Dis.">
        <title>Improved production of propionic acid using genome shuffling.</title>
        <authorList>
            <person name="Luna-Flores C.H."/>
            <person name="Palfreyman R.W."/>
            <person name="Kromer J.O."/>
            <person name="Nielsen L.K."/>
            <person name="Marcellin E."/>
        </authorList>
    </citation>
    <scope>NUCLEOTIDE SEQUENCE [LARGE SCALE GENOMIC DNA]</scope>
    <source>
        <strain evidence="2 4">F3E8</strain>
    </source>
</reference>
<proteinExistence type="predicted"/>